<accession>A0A9W8N8Q5</accession>
<evidence type="ECO:0000313" key="2">
    <source>
        <dbReference type="Proteomes" id="UP001148614"/>
    </source>
</evidence>
<sequence>MSYAKFVEVSSARNPCLLALRAFLSRPTANITQRERIVSLDFSSSSESPVQREIIPSALALELQETLFPGEKNVTQKTPGQILIIENISKESINELGATLNINPIFFASHIHSVWREVESQSPKFCELPSQTRQRNFSTFSYHQSLLFPDIDERDYRLLCQTNVPRKVAILSGVKGRRFGLAQRCCSVLTVPRNTGWLGLILADPPIHDSFISIRSHENVPITTSSVPLFGGIEDFSSAKLTTNRHYIPKASQSMFEKLLDCWKAGLPDGFSPDVLKLGALAYYPLRIIAGEWVNYHGLMSLSLQQYDRPPSVNETSAQELSRISLALACGLFYNEPTQVY</sequence>
<dbReference type="AlphaFoldDB" id="A0A9W8N8Q5"/>
<dbReference type="Proteomes" id="UP001148614">
    <property type="component" value="Unassembled WGS sequence"/>
</dbReference>
<proteinExistence type="predicted"/>
<organism evidence="1 2">
    <name type="scientific">Xylaria arbuscula</name>
    <dbReference type="NCBI Taxonomy" id="114810"/>
    <lineage>
        <taxon>Eukaryota</taxon>
        <taxon>Fungi</taxon>
        <taxon>Dikarya</taxon>
        <taxon>Ascomycota</taxon>
        <taxon>Pezizomycotina</taxon>
        <taxon>Sordariomycetes</taxon>
        <taxon>Xylariomycetidae</taxon>
        <taxon>Xylariales</taxon>
        <taxon>Xylariaceae</taxon>
        <taxon>Xylaria</taxon>
    </lineage>
</organism>
<comment type="caution">
    <text evidence="1">The sequence shown here is derived from an EMBL/GenBank/DDBJ whole genome shotgun (WGS) entry which is preliminary data.</text>
</comment>
<gene>
    <name evidence="1" type="ORF">NPX13_g8278</name>
</gene>
<name>A0A9W8N8Q5_9PEZI</name>
<protein>
    <submittedName>
        <fullName evidence="1">Uncharacterized protein</fullName>
    </submittedName>
</protein>
<evidence type="ECO:0000313" key="1">
    <source>
        <dbReference type="EMBL" id="KAJ3563215.1"/>
    </source>
</evidence>
<keyword evidence="2" id="KW-1185">Reference proteome</keyword>
<dbReference type="EMBL" id="JANPWZ010001791">
    <property type="protein sequence ID" value="KAJ3563215.1"/>
    <property type="molecule type" value="Genomic_DNA"/>
</dbReference>
<reference evidence="1" key="1">
    <citation type="submission" date="2022-07" db="EMBL/GenBank/DDBJ databases">
        <title>Genome Sequence of Xylaria arbuscula.</title>
        <authorList>
            <person name="Buettner E."/>
        </authorList>
    </citation>
    <scope>NUCLEOTIDE SEQUENCE</scope>
    <source>
        <strain evidence="1">VT107</strain>
    </source>
</reference>